<gene>
    <name evidence="2" type="ORF">PHYSODRAFT_479318</name>
</gene>
<feature type="region of interest" description="Disordered" evidence="1">
    <location>
        <begin position="136"/>
        <end position="205"/>
    </location>
</feature>
<organism evidence="2 3">
    <name type="scientific">Phytophthora sojae (strain P6497)</name>
    <name type="common">Soybean stem and root rot agent</name>
    <name type="synonym">Phytophthora megasperma f. sp. glycines</name>
    <dbReference type="NCBI Taxonomy" id="1094619"/>
    <lineage>
        <taxon>Eukaryota</taxon>
        <taxon>Sar</taxon>
        <taxon>Stramenopiles</taxon>
        <taxon>Oomycota</taxon>
        <taxon>Peronosporomycetes</taxon>
        <taxon>Peronosporales</taxon>
        <taxon>Peronosporaceae</taxon>
        <taxon>Phytophthora</taxon>
    </lineage>
</organism>
<protein>
    <recommendedName>
        <fullName evidence="4">C2 domain-containing protein</fullName>
    </recommendedName>
</protein>
<sequence length="439" mass="47467">MLGSRVKSIWQTRIGRSRSRENASAQDETEGQDASTPKEPEQDHRVSVIDSTVAATPHTPALDADFYKYSMDDSVYVSKAMPLDDVTPVSPSTSSTTSGSTNESPLSTAEKLPEKPSANPVTSMFRTFSETRMFPSIINKSKPPPVPAPAPASDDDDQPTSSSASTTRFSFAPPIPTPWRTSRSSSDCAPNTSSSSSSTSTFSFSSTSALPPRKAALNALNNMHNVNARCRTALSSSISRGSPYGELVVVDILEARGLAADRDESGVDLPFTASVQLGDMKRTSKPAVRENLAVNERFVFWLPSSPTIGQRTLDVFVRGGDDRDLGEVHLSLSMPVNETFADWFPLVSRVDGLKHGSVRVAMRRLVLTSSPMVEAAQSLGERDSCLNFSDSTRYGELLPELWSCFPGSEPEVTASSPPKEGSKLGRLIGIQQQLHRDVF</sequence>
<dbReference type="SUPFAM" id="SSF49562">
    <property type="entry name" value="C2 domain (Calcium/lipid-binding domain, CaLB)"/>
    <property type="match status" value="1"/>
</dbReference>
<evidence type="ECO:0000256" key="1">
    <source>
        <dbReference type="SAM" id="MobiDB-lite"/>
    </source>
</evidence>
<proteinExistence type="predicted"/>
<evidence type="ECO:0008006" key="4">
    <source>
        <dbReference type="Google" id="ProtNLM"/>
    </source>
</evidence>
<evidence type="ECO:0000313" key="2">
    <source>
        <dbReference type="EMBL" id="EGZ25762.1"/>
    </source>
</evidence>
<dbReference type="SMR" id="G4YYT4"/>
<dbReference type="GeneID" id="20655121"/>
<dbReference type="AlphaFoldDB" id="G4YYT4"/>
<feature type="region of interest" description="Disordered" evidence="1">
    <location>
        <begin position="83"/>
        <end position="121"/>
    </location>
</feature>
<feature type="compositionally biased region" description="Polar residues" evidence="1">
    <location>
        <begin position="179"/>
        <end position="191"/>
    </location>
</feature>
<dbReference type="KEGG" id="psoj:PHYSODRAFT_479318"/>
<feature type="region of interest" description="Disordered" evidence="1">
    <location>
        <begin position="1"/>
        <end position="64"/>
    </location>
</feature>
<dbReference type="OMA" id="NETFADW"/>
<dbReference type="RefSeq" id="XP_009521050.1">
    <property type="nucleotide sequence ID" value="XM_009522755.1"/>
</dbReference>
<feature type="compositionally biased region" description="Low complexity" evidence="1">
    <location>
        <begin position="86"/>
        <end position="101"/>
    </location>
</feature>
<feature type="compositionally biased region" description="Low complexity" evidence="1">
    <location>
        <begin position="159"/>
        <end position="172"/>
    </location>
</feature>
<dbReference type="EMBL" id="JH159152">
    <property type="protein sequence ID" value="EGZ25762.1"/>
    <property type="molecule type" value="Genomic_DNA"/>
</dbReference>
<keyword evidence="3" id="KW-1185">Reference proteome</keyword>
<accession>G4YYT4</accession>
<evidence type="ECO:0000313" key="3">
    <source>
        <dbReference type="Proteomes" id="UP000002640"/>
    </source>
</evidence>
<feature type="compositionally biased region" description="Low complexity" evidence="1">
    <location>
        <begin position="192"/>
        <end position="205"/>
    </location>
</feature>
<dbReference type="InParanoid" id="G4YYT4"/>
<feature type="compositionally biased region" description="Basic and acidic residues" evidence="1">
    <location>
        <begin position="36"/>
        <end position="47"/>
    </location>
</feature>
<name>G4YYT4_PHYSP</name>
<reference evidence="2 3" key="1">
    <citation type="journal article" date="2006" name="Science">
        <title>Phytophthora genome sequences uncover evolutionary origins and mechanisms of pathogenesis.</title>
        <authorList>
            <person name="Tyler B.M."/>
            <person name="Tripathy S."/>
            <person name="Zhang X."/>
            <person name="Dehal P."/>
            <person name="Jiang R.H."/>
            <person name="Aerts A."/>
            <person name="Arredondo F.D."/>
            <person name="Baxter L."/>
            <person name="Bensasson D."/>
            <person name="Beynon J.L."/>
            <person name="Chapman J."/>
            <person name="Damasceno C.M."/>
            <person name="Dorrance A.E."/>
            <person name="Dou D."/>
            <person name="Dickerman A.W."/>
            <person name="Dubchak I.L."/>
            <person name="Garbelotto M."/>
            <person name="Gijzen M."/>
            <person name="Gordon S.G."/>
            <person name="Govers F."/>
            <person name="Grunwald N.J."/>
            <person name="Huang W."/>
            <person name="Ivors K.L."/>
            <person name="Jones R.W."/>
            <person name="Kamoun S."/>
            <person name="Krampis K."/>
            <person name="Lamour K.H."/>
            <person name="Lee M.K."/>
            <person name="McDonald W.H."/>
            <person name="Medina M."/>
            <person name="Meijer H.J."/>
            <person name="Nordberg E.K."/>
            <person name="Maclean D.J."/>
            <person name="Ospina-Giraldo M.D."/>
            <person name="Morris P.F."/>
            <person name="Phuntumart V."/>
            <person name="Putnam N.H."/>
            <person name="Rash S."/>
            <person name="Rose J.K."/>
            <person name="Sakihama Y."/>
            <person name="Salamov A.A."/>
            <person name="Savidor A."/>
            <person name="Scheuring C.F."/>
            <person name="Smith B.M."/>
            <person name="Sobral B.W."/>
            <person name="Terry A."/>
            <person name="Torto-Alalibo T.A."/>
            <person name="Win J."/>
            <person name="Xu Z."/>
            <person name="Zhang H."/>
            <person name="Grigoriev I.V."/>
            <person name="Rokhsar D.S."/>
            <person name="Boore J.L."/>
        </authorList>
    </citation>
    <scope>NUCLEOTIDE SEQUENCE [LARGE SCALE GENOMIC DNA]</scope>
    <source>
        <strain evidence="2 3">P6497</strain>
    </source>
</reference>
<dbReference type="Proteomes" id="UP000002640">
    <property type="component" value="Unassembled WGS sequence"/>
</dbReference>
<dbReference type="InterPro" id="IPR035892">
    <property type="entry name" value="C2_domain_sf"/>
</dbReference>